<evidence type="ECO:0000313" key="3">
    <source>
        <dbReference type="Proteomes" id="UP000595362"/>
    </source>
</evidence>
<gene>
    <name evidence="2" type="ORF">HYS17_00335</name>
</gene>
<protein>
    <submittedName>
        <fullName evidence="2">FAD-binding oxidoreductase</fullName>
    </submittedName>
</protein>
<dbReference type="PANTHER" id="PTHR13847:SF281">
    <property type="entry name" value="FAD DEPENDENT OXIDOREDUCTASE DOMAIN-CONTAINING PROTEIN"/>
    <property type="match status" value="1"/>
</dbReference>
<dbReference type="Gene3D" id="3.50.50.60">
    <property type="entry name" value="FAD/NAD(P)-binding domain"/>
    <property type="match status" value="1"/>
</dbReference>
<dbReference type="GO" id="GO:0005737">
    <property type="term" value="C:cytoplasm"/>
    <property type="evidence" value="ECO:0007669"/>
    <property type="project" value="TreeGrafter"/>
</dbReference>
<accession>A0A7T5UHS2</accession>
<evidence type="ECO:0000313" key="2">
    <source>
        <dbReference type="EMBL" id="QQG36276.1"/>
    </source>
</evidence>
<reference evidence="2 3" key="1">
    <citation type="submission" date="2020-07" db="EMBL/GenBank/DDBJ databases">
        <title>Huge and variable diversity of episymbiotic CPR bacteria and DPANN archaea in groundwater ecosystems.</title>
        <authorList>
            <person name="He C.Y."/>
            <person name="Keren R."/>
            <person name="Whittaker M."/>
            <person name="Farag I.F."/>
            <person name="Doudna J."/>
            <person name="Cate J.H.D."/>
            <person name="Banfield J.F."/>
        </authorList>
    </citation>
    <scope>NUCLEOTIDE SEQUENCE [LARGE SCALE GENOMIC DNA]</scope>
    <source>
        <strain evidence="2">NC_groundwater_70_Ag_B-0.1um_54_66</strain>
    </source>
</reference>
<sequence length="436" mass="48589">MQEKVDYIDTYYSRTLGAVQTYPALTGHVDADVCVIGGGLAGLNTALGLAERGLKPVLLEARRIGWGASGRNGGFVLRGFDAGDIDIPGRVHPDQKFRIMKGCLDAQDLIRQRSAAYSIPCDIVSGSLAVTWGAADTKELEDDVHYANDTFDMGLEFWSRDRVREHCRTPRYHAGVFSKWDFHFHPLRYTHGIAAAAVAQGAWIYEQSAALKIKKDGAGWCVKTAGGRVSARHVVVCTSVYGSGFDRKLDFSVFPVQTYVMVTKPVDRHDLDATINTPYCVYDLRFACDYYRVLPDRRILWGGRVGLHAEPRDISALMLEDMFKVYPHLKGRVDADISWAGRQAYTPYRMPVIGQRKPGYWYNTAFGGHGMVPTTLGGELIARAIAENDSGYRDFARYGLLFTGGPLGRYVAQAVYGYWCACDYMRYESPFSRDSA</sequence>
<evidence type="ECO:0000259" key="1">
    <source>
        <dbReference type="Pfam" id="PF01266"/>
    </source>
</evidence>
<dbReference type="AlphaFoldDB" id="A0A7T5UHS2"/>
<feature type="domain" description="FAD dependent oxidoreductase" evidence="1">
    <location>
        <begin position="32"/>
        <end position="383"/>
    </location>
</feature>
<organism evidence="2 3">
    <name type="scientific">Micavibrio aeruginosavorus</name>
    <dbReference type="NCBI Taxonomy" id="349221"/>
    <lineage>
        <taxon>Bacteria</taxon>
        <taxon>Pseudomonadati</taxon>
        <taxon>Bdellovibrionota</taxon>
        <taxon>Bdellovibrionia</taxon>
        <taxon>Bdellovibrionales</taxon>
        <taxon>Pseudobdellovibrionaceae</taxon>
        <taxon>Micavibrio</taxon>
    </lineage>
</organism>
<dbReference type="Gene3D" id="3.30.9.10">
    <property type="entry name" value="D-Amino Acid Oxidase, subunit A, domain 2"/>
    <property type="match status" value="1"/>
</dbReference>
<proteinExistence type="predicted"/>
<dbReference type="PANTHER" id="PTHR13847">
    <property type="entry name" value="SARCOSINE DEHYDROGENASE-RELATED"/>
    <property type="match status" value="1"/>
</dbReference>
<dbReference type="SUPFAM" id="SSF51905">
    <property type="entry name" value="FAD/NAD(P)-binding domain"/>
    <property type="match status" value="1"/>
</dbReference>
<dbReference type="EMBL" id="CP066681">
    <property type="protein sequence ID" value="QQG36276.1"/>
    <property type="molecule type" value="Genomic_DNA"/>
</dbReference>
<dbReference type="Proteomes" id="UP000595362">
    <property type="component" value="Chromosome"/>
</dbReference>
<dbReference type="InterPro" id="IPR006076">
    <property type="entry name" value="FAD-dep_OxRdtase"/>
</dbReference>
<dbReference type="Pfam" id="PF01266">
    <property type="entry name" value="DAO"/>
    <property type="match status" value="1"/>
</dbReference>
<dbReference type="InterPro" id="IPR036188">
    <property type="entry name" value="FAD/NAD-bd_sf"/>
</dbReference>
<name>A0A7T5UHS2_9BACT</name>